<feature type="transmembrane region" description="Helical" evidence="7">
    <location>
        <begin position="274"/>
        <end position="297"/>
    </location>
</feature>
<comment type="caution">
    <text evidence="9">The sequence shown here is derived from an EMBL/GenBank/DDBJ whole genome shotgun (WGS) entry which is preliminary data.</text>
</comment>
<dbReference type="Gene3D" id="1.10.3720.10">
    <property type="entry name" value="MetI-like"/>
    <property type="match status" value="1"/>
</dbReference>
<evidence type="ECO:0000259" key="8">
    <source>
        <dbReference type="PROSITE" id="PS50928"/>
    </source>
</evidence>
<evidence type="ECO:0000256" key="6">
    <source>
        <dbReference type="ARBA" id="ARBA00023136"/>
    </source>
</evidence>
<evidence type="ECO:0000256" key="4">
    <source>
        <dbReference type="ARBA" id="ARBA00022692"/>
    </source>
</evidence>
<dbReference type="Pfam" id="PF12911">
    <property type="entry name" value="OppC_N"/>
    <property type="match status" value="1"/>
</dbReference>
<name>A0ABR9CNQ1_9HYPH</name>
<sequence length="308" mass="33427">MTEVTQNLPPIRRRLARNRARNQTGSFQIPVWSDASWIVRIALLVGLLLVLMALAAPWIAPFDPNAQSLISRLRPPVGFERYKDGFFFGTDELGRDIFSRCIYGLRLTFALALAGSVIGLLIGGTLGLTAGIIGGVFEEGIMGAVDAQIAIPFTLIALLILAVMGSSLNVMILVLGVYGWEQYARIVRAEVKKLLQMPFVEAARAAGAGPMRIALRHILPNVVSPIVVQFTLNFSNIVILESTLSFLGLGVQPPTATLGSMVGTGRDYLPTAPWIVLVPAAVILLLTFAVQILGDWLRDKADVRLRSR</sequence>
<dbReference type="RefSeq" id="WP_192148642.1">
    <property type="nucleotide sequence ID" value="NZ_JACYXI010000008.1"/>
</dbReference>
<dbReference type="EMBL" id="JACYXI010000008">
    <property type="protein sequence ID" value="MBD8892508.1"/>
    <property type="molecule type" value="Genomic_DNA"/>
</dbReference>
<keyword evidence="3" id="KW-1003">Cell membrane</keyword>
<feature type="transmembrane region" description="Helical" evidence="7">
    <location>
        <begin position="218"/>
        <end position="239"/>
    </location>
</feature>
<gene>
    <name evidence="9" type="ORF">IG616_13215</name>
</gene>
<dbReference type="InterPro" id="IPR025966">
    <property type="entry name" value="OppC_N"/>
</dbReference>
<feature type="domain" description="ABC transmembrane type-1" evidence="8">
    <location>
        <begin position="105"/>
        <end position="294"/>
    </location>
</feature>
<keyword evidence="4 7" id="KW-0812">Transmembrane</keyword>
<dbReference type="PANTHER" id="PTHR43386">
    <property type="entry name" value="OLIGOPEPTIDE TRANSPORT SYSTEM PERMEASE PROTEIN APPC"/>
    <property type="match status" value="1"/>
</dbReference>
<dbReference type="InterPro" id="IPR000515">
    <property type="entry name" value="MetI-like"/>
</dbReference>
<evidence type="ECO:0000256" key="7">
    <source>
        <dbReference type="RuleBase" id="RU363032"/>
    </source>
</evidence>
<evidence type="ECO:0000256" key="5">
    <source>
        <dbReference type="ARBA" id="ARBA00022989"/>
    </source>
</evidence>
<dbReference type="Pfam" id="PF00528">
    <property type="entry name" value="BPD_transp_1"/>
    <property type="match status" value="1"/>
</dbReference>
<evidence type="ECO:0000313" key="10">
    <source>
        <dbReference type="Proteomes" id="UP000632063"/>
    </source>
</evidence>
<dbReference type="CDD" id="cd06261">
    <property type="entry name" value="TM_PBP2"/>
    <property type="match status" value="1"/>
</dbReference>
<evidence type="ECO:0000256" key="2">
    <source>
        <dbReference type="ARBA" id="ARBA00022448"/>
    </source>
</evidence>
<proteinExistence type="inferred from homology"/>
<dbReference type="PROSITE" id="PS50928">
    <property type="entry name" value="ABC_TM1"/>
    <property type="match status" value="1"/>
</dbReference>
<reference evidence="10" key="1">
    <citation type="submission" date="2020-09" db="EMBL/GenBank/DDBJ databases">
        <title>The genome sequence of strain Labrenzia suaedae 4C16A.</title>
        <authorList>
            <person name="Liu Y."/>
        </authorList>
    </citation>
    <scope>NUCLEOTIDE SEQUENCE [LARGE SCALE GENOMIC DNA]</scope>
    <source>
        <strain evidence="10">4C16A</strain>
    </source>
</reference>
<keyword evidence="2 7" id="KW-0813">Transport</keyword>
<feature type="transmembrane region" description="Helical" evidence="7">
    <location>
        <begin position="149"/>
        <end position="178"/>
    </location>
</feature>
<dbReference type="PANTHER" id="PTHR43386:SF25">
    <property type="entry name" value="PEPTIDE ABC TRANSPORTER PERMEASE PROTEIN"/>
    <property type="match status" value="1"/>
</dbReference>
<reference evidence="9 10" key="2">
    <citation type="journal article" date="2021" name="Int. J. Syst. Evol. Microbiol.">
        <title>Roseibium litorale sp. nov., isolated from a tidal flat sediment and proposal for the reclassification of Labrenzia polysiphoniae as Roseibium polysiphoniae comb. nov.</title>
        <authorList>
            <person name="Liu Y."/>
            <person name="Pei T."/>
            <person name="Du J."/>
            <person name="Chao M."/>
            <person name="Deng M.R."/>
            <person name="Zhu H."/>
        </authorList>
    </citation>
    <scope>NUCLEOTIDE SEQUENCE [LARGE SCALE GENOMIC DNA]</scope>
    <source>
        <strain evidence="9 10">4C16A</strain>
    </source>
</reference>
<evidence type="ECO:0000256" key="3">
    <source>
        <dbReference type="ARBA" id="ARBA00022475"/>
    </source>
</evidence>
<keyword evidence="5 7" id="KW-1133">Transmembrane helix</keyword>
<evidence type="ECO:0000256" key="1">
    <source>
        <dbReference type="ARBA" id="ARBA00004651"/>
    </source>
</evidence>
<dbReference type="SUPFAM" id="SSF161098">
    <property type="entry name" value="MetI-like"/>
    <property type="match status" value="1"/>
</dbReference>
<feature type="transmembrane region" description="Helical" evidence="7">
    <location>
        <begin position="37"/>
        <end position="60"/>
    </location>
</feature>
<dbReference type="Proteomes" id="UP000632063">
    <property type="component" value="Unassembled WGS sequence"/>
</dbReference>
<dbReference type="InterPro" id="IPR035906">
    <property type="entry name" value="MetI-like_sf"/>
</dbReference>
<protein>
    <submittedName>
        <fullName evidence="9">ABC transporter permease</fullName>
    </submittedName>
</protein>
<feature type="transmembrane region" description="Helical" evidence="7">
    <location>
        <begin position="109"/>
        <end position="137"/>
    </location>
</feature>
<keyword evidence="10" id="KW-1185">Reference proteome</keyword>
<keyword evidence="6 7" id="KW-0472">Membrane</keyword>
<dbReference type="InterPro" id="IPR050366">
    <property type="entry name" value="BP-dependent_transpt_permease"/>
</dbReference>
<organism evidence="9 10">
    <name type="scientific">Roseibium litorale</name>
    <dbReference type="NCBI Taxonomy" id="2803841"/>
    <lineage>
        <taxon>Bacteria</taxon>
        <taxon>Pseudomonadati</taxon>
        <taxon>Pseudomonadota</taxon>
        <taxon>Alphaproteobacteria</taxon>
        <taxon>Hyphomicrobiales</taxon>
        <taxon>Stappiaceae</taxon>
        <taxon>Roseibium</taxon>
    </lineage>
</organism>
<accession>A0ABR9CNQ1</accession>
<comment type="subcellular location">
    <subcellularLocation>
        <location evidence="1 7">Cell membrane</location>
        <topology evidence="1 7">Multi-pass membrane protein</topology>
    </subcellularLocation>
</comment>
<comment type="similarity">
    <text evidence="7">Belongs to the binding-protein-dependent transport system permease family.</text>
</comment>
<evidence type="ECO:0000313" key="9">
    <source>
        <dbReference type="EMBL" id="MBD8892508.1"/>
    </source>
</evidence>